<organism evidence="7 9">
    <name type="scientific">Branchiostoma floridae</name>
    <name type="common">Florida lancelet</name>
    <name type="synonym">Amphioxus</name>
    <dbReference type="NCBI Taxonomy" id="7739"/>
    <lineage>
        <taxon>Eukaryota</taxon>
        <taxon>Metazoa</taxon>
        <taxon>Chordata</taxon>
        <taxon>Cephalochordata</taxon>
        <taxon>Leptocardii</taxon>
        <taxon>Amphioxiformes</taxon>
        <taxon>Branchiostomatidae</taxon>
        <taxon>Branchiostoma</taxon>
    </lineage>
</organism>
<reference evidence="7" key="1">
    <citation type="journal article" date="2020" name="Nat. Ecol. Evol.">
        <title>Deeply conserved synteny resolves early events in vertebrate evolution.</title>
        <authorList>
            <person name="Simakov O."/>
            <person name="Marletaz F."/>
            <person name="Yue J.X."/>
            <person name="O'Connell B."/>
            <person name="Jenkins J."/>
            <person name="Brandt A."/>
            <person name="Calef R."/>
            <person name="Tung C.H."/>
            <person name="Huang T.K."/>
            <person name="Schmutz J."/>
            <person name="Satoh N."/>
            <person name="Yu J.K."/>
            <person name="Putnam N.H."/>
            <person name="Green R.E."/>
            <person name="Rokhsar D.S."/>
        </authorList>
    </citation>
    <scope>NUCLEOTIDE SEQUENCE [LARGE SCALE GENOMIC DNA]</scope>
    <source>
        <strain evidence="7">S238N-H82</strain>
    </source>
</reference>
<dbReference type="PANTHER" id="PTHR11782">
    <property type="entry name" value="ADENOSINE/GUANOSINE DIPHOSPHATASE"/>
    <property type="match status" value="1"/>
</dbReference>
<keyword evidence="6" id="KW-0812">Transmembrane</keyword>
<evidence type="ECO:0000256" key="3">
    <source>
        <dbReference type="ARBA" id="ARBA00038863"/>
    </source>
</evidence>
<accession>A0A9J7LXP0</accession>
<keyword evidence="6" id="KW-0472">Membrane</keyword>
<comment type="similarity">
    <text evidence="1">Belongs to the GDA1/CD39 NTPase family.</text>
</comment>
<feature type="active site" description="Proton acceptor" evidence="4">
    <location>
        <position position="203"/>
    </location>
</feature>
<reference evidence="8 9" key="2">
    <citation type="submission" date="2025-04" db="UniProtKB">
        <authorList>
            <consortium name="RefSeq"/>
        </authorList>
    </citation>
    <scope>IDENTIFICATION</scope>
    <source>
        <strain evidence="8 9">S238N-H82</strain>
        <tissue evidence="8 9">Testes</tissue>
    </source>
</reference>
<dbReference type="RefSeq" id="XP_035690751.1">
    <property type="nucleotide sequence ID" value="XM_035834858.1"/>
</dbReference>
<dbReference type="Gene3D" id="3.30.420.40">
    <property type="match status" value="1"/>
</dbReference>
<dbReference type="InterPro" id="IPR000407">
    <property type="entry name" value="GDA1_CD39_NTPase"/>
</dbReference>
<evidence type="ECO:0000313" key="7">
    <source>
        <dbReference type="Proteomes" id="UP000001554"/>
    </source>
</evidence>
<dbReference type="EC" id="3.6.1.6" evidence="3"/>
<protein>
    <recommendedName>
        <fullName evidence="3">nucleoside diphosphate phosphatase</fullName>
        <ecNumber evidence="3">3.6.1.6</ecNumber>
    </recommendedName>
</protein>
<evidence type="ECO:0000256" key="6">
    <source>
        <dbReference type="SAM" id="Phobius"/>
    </source>
</evidence>
<dbReference type="PANTHER" id="PTHR11782:SF127">
    <property type="entry name" value="NTPASE, ISOFORM F"/>
    <property type="match status" value="1"/>
</dbReference>
<dbReference type="CDD" id="cd24046">
    <property type="entry name" value="ASKHA_NBD_NTPDase5-like"/>
    <property type="match status" value="1"/>
</dbReference>
<evidence type="ECO:0000256" key="2">
    <source>
        <dbReference type="ARBA" id="ARBA00022801"/>
    </source>
</evidence>
<evidence type="ECO:0000313" key="9">
    <source>
        <dbReference type="RefSeq" id="XP_035690761.1"/>
    </source>
</evidence>
<dbReference type="GeneID" id="118425776"/>
<keyword evidence="6" id="KW-1133">Transmembrane helix</keyword>
<keyword evidence="2" id="KW-0378">Hydrolase</keyword>
<dbReference type="Pfam" id="PF01150">
    <property type="entry name" value="GDA1_CD39"/>
    <property type="match status" value="1"/>
</dbReference>
<dbReference type="RefSeq" id="XP_035690761.1">
    <property type="nucleotide sequence ID" value="XM_035834868.1"/>
</dbReference>
<dbReference type="Gene3D" id="3.30.420.150">
    <property type="entry name" value="Exopolyphosphatase. Domain 2"/>
    <property type="match status" value="1"/>
</dbReference>
<keyword evidence="5" id="KW-0547">Nucleotide-binding</keyword>
<gene>
    <name evidence="8 9" type="primary">LOC118425776</name>
</gene>
<evidence type="ECO:0000313" key="8">
    <source>
        <dbReference type="RefSeq" id="XP_035690751.1"/>
    </source>
</evidence>
<feature type="transmembrane region" description="Helical" evidence="6">
    <location>
        <begin position="21"/>
        <end position="40"/>
    </location>
</feature>
<dbReference type="GO" id="GO:0005524">
    <property type="term" value="F:ATP binding"/>
    <property type="evidence" value="ECO:0007669"/>
    <property type="project" value="UniProtKB-KW"/>
</dbReference>
<dbReference type="KEGG" id="bfo:118425776"/>
<dbReference type="OrthoDB" id="6372431at2759"/>
<dbReference type="Proteomes" id="UP000001554">
    <property type="component" value="Chromosome 1"/>
</dbReference>
<evidence type="ECO:0000256" key="5">
    <source>
        <dbReference type="PIRSR" id="PIRSR600407-2"/>
    </source>
</evidence>
<evidence type="ECO:0000256" key="1">
    <source>
        <dbReference type="ARBA" id="ARBA00009283"/>
    </source>
</evidence>
<dbReference type="FunFam" id="3.30.420.40:FF:000052">
    <property type="entry name" value="Ectonucleoside triphosphate diphosphohydrolase 5"/>
    <property type="match status" value="1"/>
</dbReference>
<feature type="binding site" evidence="5">
    <location>
        <begin position="234"/>
        <end position="238"/>
    </location>
    <ligand>
        <name>ATP</name>
        <dbReference type="ChEBI" id="CHEBI:30616"/>
    </ligand>
</feature>
<dbReference type="OMA" id="WTCRIKE"/>
<evidence type="ECO:0000256" key="4">
    <source>
        <dbReference type="PIRSR" id="PIRSR600407-1"/>
    </source>
</evidence>
<keyword evidence="7" id="KW-1185">Reference proteome</keyword>
<proteinExistence type="inferred from homology"/>
<sequence length="485" mass="53396">MTLRRDGSAGMSLVQLTRSGVVMGASGLGLFLVFLVVHSGRLTLQHQAGSDINVSSDRENGLIQEVWQRERARPGRSQILYGVMIDAGSTGSRLHVFKFRRNSEDDITLVSEKFESIKPGLSSYADDPDEGAASIRGLVQIAQEVVPVAMQRTTPLALKATAGLRMLPEAKAQTLLDKVQEVFEASPFLVRKDSVVVMNGLDEGLFAWFTVNFLIGALGSKEKHSTKGALDLGGGSTQITFSPRDKETLRSSPESFVRPVTIFHKTYMLYVHSYLGFGLMAARLRMMGMETEDINRRSVKGSLRSACLPADFRGAFEHSGMEYPVSGLPEGEAGFGACWAAALAMVSRRIHQPVLSSASCDQIGPDSHNVCQSKQPAQKTCLYSQDEVRQEPFYAFSYYFDRAKESGMIGEEGGSLKVSKFKQRAEEVCRKPLPEYPFMCMDLCYISALLQEGFGFNPNNVLMLRKKIDGVETSWALGATFRMLS</sequence>
<keyword evidence="5" id="KW-0067">ATP-binding</keyword>
<dbReference type="GO" id="GO:0017110">
    <property type="term" value="F:nucleoside diphosphate phosphatase activity"/>
    <property type="evidence" value="ECO:0007669"/>
    <property type="project" value="UniProtKB-EC"/>
</dbReference>
<name>A0A9J7LXP0_BRAFL</name>
<dbReference type="AlphaFoldDB" id="A0A9J7LXP0"/>